<dbReference type="EMBL" id="KZ293492">
    <property type="protein sequence ID" value="PBK60090.1"/>
    <property type="molecule type" value="Genomic_DNA"/>
</dbReference>
<dbReference type="AlphaFoldDB" id="A0A2H3AR44"/>
<reference evidence="2" key="1">
    <citation type="journal article" date="2017" name="Nat. Ecol. Evol.">
        <title>Genome expansion and lineage-specific genetic innovations in the forest pathogenic fungi Armillaria.</title>
        <authorList>
            <person name="Sipos G."/>
            <person name="Prasanna A.N."/>
            <person name="Walter M.C."/>
            <person name="O'Connor E."/>
            <person name="Balint B."/>
            <person name="Krizsan K."/>
            <person name="Kiss B."/>
            <person name="Hess J."/>
            <person name="Varga T."/>
            <person name="Slot J."/>
            <person name="Riley R."/>
            <person name="Boka B."/>
            <person name="Rigling D."/>
            <person name="Barry K."/>
            <person name="Lee J."/>
            <person name="Mihaltcheva S."/>
            <person name="LaButti K."/>
            <person name="Lipzen A."/>
            <person name="Waldron R."/>
            <person name="Moloney N.M."/>
            <person name="Sperisen C."/>
            <person name="Kredics L."/>
            <person name="Vagvoelgyi C."/>
            <person name="Patrignani A."/>
            <person name="Fitzpatrick D."/>
            <person name="Nagy I."/>
            <person name="Doyle S."/>
            <person name="Anderson J.B."/>
            <person name="Grigoriev I.V."/>
            <person name="Gueldener U."/>
            <person name="Muensterkoetter M."/>
            <person name="Nagy L.G."/>
        </authorList>
    </citation>
    <scope>NUCLEOTIDE SEQUENCE [LARGE SCALE GENOMIC DNA]</scope>
    <source>
        <strain evidence="2">28-4</strain>
    </source>
</reference>
<gene>
    <name evidence="1" type="ORF">ARMSODRAFT_982560</name>
</gene>
<proteinExistence type="predicted"/>
<name>A0A2H3AR44_9AGAR</name>
<keyword evidence="2" id="KW-1185">Reference proteome</keyword>
<sequence>MSLCKDLATIANDHLDQLQSHLEHYKVELVKDKDLKESIGAPTHSKGKGHSTHCSHATIKNKVAANSDSEAESIKIVIDNETTKVSKPLKFTKTKGNEAAVSEKHKEPSKSFPLPSAREYLYCGAKGVREQCVASALGLTSIYAGEGGTLPSIDSLCKSHKRSTVGTLMVERPEHLAKLKSALMGDVIMLQHTLYTVEKRCHACSMSKHCKRHEKKQGH</sequence>
<accession>A0A2H3AR44</accession>
<evidence type="ECO:0000313" key="1">
    <source>
        <dbReference type="EMBL" id="PBK60090.1"/>
    </source>
</evidence>
<evidence type="ECO:0000313" key="2">
    <source>
        <dbReference type="Proteomes" id="UP000218334"/>
    </source>
</evidence>
<organism evidence="1 2">
    <name type="scientific">Armillaria solidipes</name>
    <dbReference type="NCBI Taxonomy" id="1076256"/>
    <lineage>
        <taxon>Eukaryota</taxon>
        <taxon>Fungi</taxon>
        <taxon>Dikarya</taxon>
        <taxon>Basidiomycota</taxon>
        <taxon>Agaricomycotina</taxon>
        <taxon>Agaricomycetes</taxon>
        <taxon>Agaricomycetidae</taxon>
        <taxon>Agaricales</taxon>
        <taxon>Marasmiineae</taxon>
        <taxon>Physalacriaceae</taxon>
        <taxon>Armillaria</taxon>
    </lineage>
</organism>
<protein>
    <submittedName>
        <fullName evidence="1">Uncharacterized protein</fullName>
    </submittedName>
</protein>
<dbReference type="Proteomes" id="UP000218334">
    <property type="component" value="Unassembled WGS sequence"/>
</dbReference>